<dbReference type="PROSITE" id="PS51257">
    <property type="entry name" value="PROKAR_LIPOPROTEIN"/>
    <property type="match status" value="1"/>
</dbReference>
<dbReference type="Pfam" id="PF13416">
    <property type="entry name" value="SBP_bac_8"/>
    <property type="match status" value="1"/>
</dbReference>
<evidence type="ECO:0000256" key="1">
    <source>
        <dbReference type="ARBA" id="ARBA00004196"/>
    </source>
</evidence>
<evidence type="ECO:0000313" key="6">
    <source>
        <dbReference type="Proteomes" id="UP000629619"/>
    </source>
</evidence>
<evidence type="ECO:0000256" key="4">
    <source>
        <dbReference type="ARBA" id="ARBA00022729"/>
    </source>
</evidence>
<protein>
    <submittedName>
        <fullName evidence="5">Sugar ABC transporter substrate-binding protein</fullName>
    </submittedName>
</protein>
<dbReference type="InterPro" id="IPR050490">
    <property type="entry name" value="Bact_solute-bd_prot1"/>
</dbReference>
<proteinExistence type="inferred from homology"/>
<gene>
    <name evidence="5" type="ORF">Asi03nite_17870</name>
</gene>
<name>A0A919N4H1_9ACTN</name>
<keyword evidence="4" id="KW-0732">Signal</keyword>
<dbReference type="PANTHER" id="PTHR43649:SF31">
    <property type="entry name" value="SN-GLYCEROL-3-PHOSPHATE-BINDING PERIPLASMIC PROTEIN UGPB"/>
    <property type="match status" value="1"/>
</dbReference>
<evidence type="ECO:0000256" key="3">
    <source>
        <dbReference type="ARBA" id="ARBA00022448"/>
    </source>
</evidence>
<dbReference type="RefSeq" id="WP_203678033.1">
    <property type="nucleotide sequence ID" value="NZ_BOMW01000017.1"/>
</dbReference>
<keyword evidence="3" id="KW-0813">Transport</keyword>
<accession>A0A919N4H1</accession>
<organism evidence="5 6">
    <name type="scientific">Actinoplanes siamensis</name>
    <dbReference type="NCBI Taxonomy" id="1223317"/>
    <lineage>
        <taxon>Bacteria</taxon>
        <taxon>Bacillati</taxon>
        <taxon>Actinomycetota</taxon>
        <taxon>Actinomycetes</taxon>
        <taxon>Micromonosporales</taxon>
        <taxon>Micromonosporaceae</taxon>
        <taxon>Actinoplanes</taxon>
    </lineage>
</organism>
<dbReference type="AlphaFoldDB" id="A0A919N4H1"/>
<dbReference type="SUPFAM" id="SSF53850">
    <property type="entry name" value="Periplasmic binding protein-like II"/>
    <property type="match status" value="1"/>
</dbReference>
<dbReference type="EMBL" id="BOMW01000017">
    <property type="protein sequence ID" value="GIF04249.1"/>
    <property type="molecule type" value="Genomic_DNA"/>
</dbReference>
<dbReference type="InterPro" id="IPR006059">
    <property type="entry name" value="SBP"/>
</dbReference>
<sequence>MERSIAAVLGAVTALSLTLAGCGSGDDASGGDGTATLTLAGWSLATTPEFKVLADGFHAANPGVSVELKEYDPKNYDTQMIADLAAGKAPDLYVQKTLKNFYTYQNGKQLLDVSDVASGLGRGANGLSSYQVDGKTFAIPYRQDSWVVYYNRALFDRARVKYPDGSWTWDDYAAAGKRLTEGLKASGSPALGIYQHVWQSTLQGFALAQTPGADLASGDFGFLKPYYTRAVGLQQAGAQVGLGDATTNNLTYQAQFGKQRAAMMTMGTWYIATLLGQQRSGDADKFEWGIAPAPQRDKSTTGASATPVTFADPTGMGINPKIKKARIDTAKKFLAYVGSADAAKALAGIGITPANTDAAAGTIFAIPGVPTDDVSRFAFTRHDTKPENPVGKYTAPLQNILNDLHTAVLSGTEDIDTAIAEAQDRAKNEVLNK</sequence>
<dbReference type="GO" id="GO:0030313">
    <property type="term" value="C:cell envelope"/>
    <property type="evidence" value="ECO:0007669"/>
    <property type="project" value="UniProtKB-SubCell"/>
</dbReference>
<dbReference type="Gene3D" id="3.40.190.10">
    <property type="entry name" value="Periplasmic binding protein-like II"/>
    <property type="match status" value="1"/>
</dbReference>
<comment type="subcellular location">
    <subcellularLocation>
        <location evidence="1">Cell envelope</location>
    </subcellularLocation>
</comment>
<comment type="caution">
    <text evidence="5">The sequence shown here is derived from an EMBL/GenBank/DDBJ whole genome shotgun (WGS) entry which is preliminary data.</text>
</comment>
<comment type="similarity">
    <text evidence="2">Belongs to the bacterial solute-binding protein 1 family.</text>
</comment>
<reference evidence="5" key="1">
    <citation type="submission" date="2021-01" db="EMBL/GenBank/DDBJ databases">
        <title>Whole genome shotgun sequence of Actinoplanes siamensis NBRC 109076.</title>
        <authorList>
            <person name="Komaki H."/>
            <person name="Tamura T."/>
        </authorList>
    </citation>
    <scope>NUCLEOTIDE SEQUENCE</scope>
    <source>
        <strain evidence="5">NBRC 109076</strain>
    </source>
</reference>
<dbReference type="PANTHER" id="PTHR43649">
    <property type="entry name" value="ARABINOSE-BINDING PROTEIN-RELATED"/>
    <property type="match status" value="1"/>
</dbReference>
<evidence type="ECO:0000256" key="2">
    <source>
        <dbReference type="ARBA" id="ARBA00008520"/>
    </source>
</evidence>
<keyword evidence="6" id="KW-1185">Reference proteome</keyword>
<dbReference type="Proteomes" id="UP000629619">
    <property type="component" value="Unassembled WGS sequence"/>
</dbReference>
<evidence type="ECO:0000313" key="5">
    <source>
        <dbReference type="EMBL" id="GIF04249.1"/>
    </source>
</evidence>